<reference evidence="1" key="3">
    <citation type="submission" date="2025-09" db="UniProtKB">
        <authorList>
            <consortium name="Ensembl"/>
        </authorList>
    </citation>
    <scope>IDENTIFICATION</scope>
</reference>
<name>A0A8C2T8M2_COTJA</name>
<evidence type="ECO:0000313" key="2">
    <source>
        <dbReference type="Proteomes" id="UP000694412"/>
    </source>
</evidence>
<dbReference type="InterPro" id="IPR031464">
    <property type="entry name" value="DUF4680"/>
</dbReference>
<protein>
    <submittedName>
        <fullName evidence="1">Uncharacterized protein</fullName>
    </submittedName>
</protein>
<dbReference type="Proteomes" id="UP000694412">
    <property type="component" value="Chromosome 13"/>
</dbReference>
<dbReference type="AlphaFoldDB" id="A0A8C2T8M2"/>
<keyword evidence="2" id="KW-1185">Reference proteome</keyword>
<reference evidence="1" key="1">
    <citation type="submission" date="2015-11" db="EMBL/GenBank/DDBJ databases">
        <authorList>
            <consortium name="International Coturnix japonica Genome Analysis Consortium"/>
            <person name="Warren W."/>
            <person name="Burt D.W."/>
            <person name="Antin P.B."/>
            <person name="Lanford R."/>
            <person name="Gros J."/>
            <person name="Wilson R.K."/>
        </authorList>
    </citation>
    <scope>NUCLEOTIDE SEQUENCE [LARGE SCALE GENOMIC DNA]</scope>
</reference>
<evidence type="ECO:0000313" key="1">
    <source>
        <dbReference type="Ensembl" id="ENSCJPP00005010108.1"/>
    </source>
</evidence>
<proteinExistence type="predicted"/>
<dbReference type="GeneTree" id="ENSGT00960000189351"/>
<reference evidence="1" key="2">
    <citation type="submission" date="2025-08" db="UniProtKB">
        <authorList>
            <consortium name="Ensembl"/>
        </authorList>
    </citation>
    <scope>IDENTIFICATION</scope>
</reference>
<organism evidence="1 2">
    <name type="scientific">Coturnix japonica</name>
    <name type="common">Japanese quail</name>
    <name type="synonym">Coturnix coturnix japonica</name>
    <dbReference type="NCBI Taxonomy" id="93934"/>
    <lineage>
        <taxon>Eukaryota</taxon>
        <taxon>Metazoa</taxon>
        <taxon>Chordata</taxon>
        <taxon>Craniata</taxon>
        <taxon>Vertebrata</taxon>
        <taxon>Euteleostomi</taxon>
        <taxon>Archelosauria</taxon>
        <taxon>Archosauria</taxon>
        <taxon>Dinosauria</taxon>
        <taxon>Saurischia</taxon>
        <taxon>Theropoda</taxon>
        <taxon>Coelurosauria</taxon>
        <taxon>Aves</taxon>
        <taxon>Neognathae</taxon>
        <taxon>Galloanserae</taxon>
        <taxon>Galliformes</taxon>
        <taxon>Phasianidae</taxon>
        <taxon>Perdicinae</taxon>
        <taxon>Coturnix</taxon>
    </lineage>
</organism>
<accession>A0A8C2T8M2</accession>
<dbReference type="PANTHER" id="PTHR38655:SF1">
    <property type="entry name" value="SIMILAR TO RIKEN CDNA 4930524B15"/>
    <property type="match status" value="1"/>
</dbReference>
<dbReference type="Pfam" id="PF15730">
    <property type="entry name" value="DUF4680"/>
    <property type="match status" value="1"/>
</dbReference>
<sequence>NMEPGRGKVRLLVQHVYVHSFGSHRCGSIIRYGKGCQQAERDGAGSLLSPQSLTNRTRGRRAARMMKDEADPGPTTAADEVQAAGGYVFAQTFLYASLRKFIFFFQSKVWLKVWKVISKMLEENEKFRHRLLTCSQLNGEGK</sequence>
<dbReference type="Ensembl" id="ENSCJPT00005015031.1">
    <property type="protein sequence ID" value="ENSCJPP00005010108.1"/>
    <property type="gene ID" value="ENSCJPG00005008841.1"/>
</dbReference>
<dbReference type="PANTHER" id="PTHR38655">
    <property type="entry name" value="SIMILAR TO RIKEN CDNA 4930524B15"/>
    <property type="match status" value="1"/>
</dbReference>